<gene>
    <name evidence="1" type="ORF">EDC27_1649</name>
</gene>
<dbReference type="AlphaFoldDB" id="A0A3N1URA1"/>
<comment type="caution">
    <text evidence="1">The sequence shown here is derived from an EMBL/GenBank/DDBJ whole genome shotgun (WGS) entry which is preliminary data.</text>
</comment>
<evidence type="ECO:0000313" key="1">
    <source>
        <dbReference type="EMBL" id="ROQ93614.1"/>
    </source>
</evidence>
<protein>
    <submittedName>
        <fullName evidence="1">Uncharacterized protein</fullName>
    </submittedName>
</protein>
<sequence>MVSYIQTISPLVFCAKHGLIFYKRGCCERNAGGVLYCDVVTQKCYEKII</sequence>
<organism evidence="1 2">
    <name type="scientific">Desulfosoma caldarium</name>
    <dbReference type="NCBI Taxonomy" id="610254"/>
    <lineage>
        <taxon>Bacteria</taxon>
        <taxon>Pseudomonadati</taxon>
        <taxon>Thermodesulfobacteriota</taxon>
        <taxon>Syntrophobacteria</taxon>
        <taxon>Syntrophobacterales</taxon>
        <taxon>Syntrophobacteraceae</taxon>
        <taxon>Desulfosoma</taxon>
    </lineage>
</organism>
<accession>A0A3N1URA1</accession>
<proteinExistence type="predicted"/>
<dbReference type="Proteomes" id="UP000276223">
    <property type="component" value="Unassembled WGS sequence"/>
</dbReference>
<reference evidence="1 2" key="1">
    <citation type="submission" date="2018-11" db="EMBL/GenBank/DDBJ databases">
        <title>Genomic Encyclopedia of Type Strains, Phase IV (KMG-IV): sequencing the most valuable type-strain genomes for metagenomic binning, comparative biology and taxonomic classification.</title>
        <authorList>
            <person name="Goeker M."/>
        </authorList>
    </citation>
    <scope>NUCLEOTIDE SEQUENCE [LARGE SCALE GENOMIC DNA]</scope>
    <source>
        <strain evidence="1 2">DSM 22027</strain>
    </source>
</reference>
<keyword evidence="2" id="KW-1185">Reference proteome</keyword>
<evidence type="ECO:0000313" key="2">
    <source>
        <dbReference type="Proteomes" id="UP000276223"/>
    </source>
</evidence>
<name>A0A3N1URA1_9BACT</name>
<dbReference type="EMBL" id="RJVA01000011">
    <property type="protein sequence ID" value="ROQ93614.1"/>
    <property type="molecule type" value="Genomic_DNA"/>
</dbReference>